<evidence type="ECO:0000256" key="15">
    <source>
        <dbReference type="PIRNR" id="PIRNR000167"/>
    </source>
</evidence>
<name>A0A348HE74_9GAMM</name>
<evidence type="ECO:0000256" key="2">
    <source>
        <dbReference type="ARBA" id="ARBA00004785"/>
    </source>
</evidence>
<feature type="binding site" evidence="16">
    <location>
        <begin position="75"/>
        <end position="77"/>
    </location>
    <ligand>
        <name>S-adenosyl-L-methionine</name>
        <dbReference type="ChEBI" id="CHEBI:59789"/>
        <label>2</label>
    </ligand>
</feature>
<dbReference type="STRING" id="1123510.GCA_000620025_01443"/>
<dbReference type="InterPro" id="IPR010723">
    <property type="entry name" value="HemN_C"/>
</dbReference>
<dbReference type="FunFam" id="3.80.30.20:FF:000012">
    <property type="entry name" value="Coproporphyrinogen-III oxidase"/>
    <property type="match status" value="1"/>
</dbReference>
<keyword evidence="8 15" id="KW-0479">Metal-binding</keyword>
<dbReference type="InterPro" id="IPR023404">
    <property type="entry name" value="rSAM_horseshoe"/>
</dbReference>
<comment type="subunit">
    <text evidence="4">Monomer.</text>
</comment>
<feature type="binding site" evidence="16">
    <location>
        <position position="191"/>
    </location>
    <ligand>
        <name>S-adenosyl-L-methionine</name>
        <dbReference type="ChEBI" id="CHEBI:59789"/>
        <label>2</label>
    </ligand>
</feature>
<dbReference type="SFLD" id="SFLDG01065">
    <property type="entry name" value="anaerobic_coproporphyrinogen-I"/>
    <property type="match status" value="1"/>
</dbReference>
<dbReference type="InterPro" id="IPR004558">
    <property type="entry name" value="Coprogen_oxidase_HemN"/>
</dbReference>
<evidence type="ECO:0000256" key="12">
    <source>
        <dbReference type="ARBA" id="ARBA00023244"/>
    </source>
</evidence>
<dbReference type="InterPro" id="IPR007197">
    <property type="entry name" value="rSAM"/>
</dbReference>
<gene>
    <name evidence="19" type="ORF">ZBT109_1165</name>
</gene>
<feature type="binding site" evidence="17">
    <location>
        <position position="73"/>
    </location>
    <ligand>
        <name>[4Fe-4S] cluster</name>
        <dbReference type="ChEBI" id="CHEBI:49883"/>
        <note>4Fe-4S-S-AdoMet</note>
    </ligand>
</feature>
<dbReference type="PROSITE" id="PS51918">
    <property type="entry name" value="RADICAL_SAM"/>
    <property type="match status" value="1"/>
</dbReference>
<evidence type="ECO:0000256" key="10">
    <source>
        <dbReference type="ARBA" id="ARBA00023004"/>
    </source>
</evidence>
<comment type="similarity">
    <text evidence="3 15">Belongs to the anaerobic coproporphyrinogen-III oxidase family.</text>
</comment>
<evidence type="ECO:0000256" key="16">
    <source>
        <dbReference type="PIRSR" id="PIRSR000167-1"/>
    </source>
</evidence>
<comment type="subcellular location">
    <subcellularLocation>
        <location evidence="1 15">Cytoplasm</location>
    </subcellularLocation>
</comment>
<evidence type="ECO:0000256" key="6">
    <source>
        <dbReference type="ARBA" id="ARBA00022490"/>
    </source>
</evidence>
<dbReference type="KEGG" id="zpl:ZBT109_1165"/>
<accession>A0A348HE74</accession>
<evidence type="ECO:0000313" key="19">
    <source>
        <dbReference type="EMBL" id="BBG29926.1"/>
    </source>
</evidence>
<evidence type="ECO:0000256" key="4">
    <source>
        <dbReference type="ARBA" id="ARBA00011245"/>
    </source>
</evidence>
<dbReference type="RefSeq" id="WP_038277846.1">
    <property type="nucleotide sequence ID" value="NZ_AP018933.1"/>
</dbReference>
<feature type="binding site" evidence="16">
    <location>
        <position position="152"/>
    </location>
    <ligand>
        <name>S-adenosyl-L-methionine</name>
        <dbReference type="ChEBI" id="CHEBI:59789"/>
        <label>1</label>
    </ligand>
</feature>
<keyword evidence="20" id="KW-1185">Reference proteome</keyword>
<dbReference type="Proteomes" id="UP000267342">
    <property type="component" value="Chromosome"/>
</dbReference>
<dbReference type="InterPro" id="IPR058240">
    <property type="entry name" value="rSAM_sf"/>
</dbReference>
<comment type="cofactor">
    <cofactor evidence="15 17">
        <name>[4Fe-4S] cluster</name>
        <dbReference type="ChEBI" id="CHEBI:49883"/>
    </cofactor>
    <text evidence="15 17">Binds 1 [4Fe-4S] cluster. The cluster is coordinated with 3 cysteines and an exchangeable S-adenosyl-L-methionine.</text>
</comment>
<comment type="pathway">
    <text evidence="2 15">Porphyrin-containing compound metabolism; protoporphyrin-IX biosynthesis; protoporphyrinogen-IX from coproporphyrinogen-III (AdoMet route): step 1/1.</text>
</comment>
<dbReference type="PIRSF" id="PIRSF000167">
    <property type="entry name" value="HemN"/>
    <property type="match status" value="1"/>
</dbReference>
<feature type="binding site" evidence="16">
    <location>
        <position position="119"/>
    </location>
    <ligand>
        <name>S-adenosyl-L-methionine</name>
        <dbReference type="ChEBI" id="CHEBI:59789"/>
        <label>1</label>
    </ligand>
</feature>
<protein>
    <recommendedName>
        <fullName evidence="15">Coproporphyrinogen-III oxidase</fullName>
        <ecNumber evidence="15">1.3.98.3</ecNumber>
    </recommendedName>
</protein>
<feature type="binding site" evidence="16">
    <location>
        <position position="216"/>
    </location>
    <ligand>
        <name>S-adenosyl-L-methionine</name>
        <dbReference type="ChEBI" id="CHEBI:59789"/>
        <label>2</label>
    </ligand>
</feature>
<dbReference type="SMART" id="SM00729">
    <property type="entry name" value="Elp3"/>
    <property type="match status" value="1"/>
</dbReference>
<organism evidence="19 20">
    <name type="scientific">Zymobacter palmae</name>
    <dbReference type="NCBI Taxonomy" id="33074"/>
    <lineage>
        <taxon>Bacteria</taxon>
        <taxon>Pseudomonadati</taxon>
        <taxon>Pseudomonadota</taxon>
        <taxon>Gammaproteobacteria</taxon>
        <taxon>Oceanospirillales</taxon>
        <taxon>Halomonadaceae</taxon>
        <taxon>Zymobacter group</taxon>
        <taxon>Zymobacter</taxon>
    </lineage>
</organism>
<dbReference type="PANTHER" id="PTHR13932">
    <property type="entry name" value="COPROPORPHYRINIGEN III OXIDASE"/>
    <property type="match status" value="1"/>
</dbReference>
<comment type="function">
    <text evidence="13">Involved in the heme biosynthesis. Catalyzes the anaerobic oxidative decarboxylation of propionate groups of rings A and B of coproporphyrinogen III to yield the vinyl groups in protoporphyrinogen IX.</text>
</comment>
<dbReference type="Pfam" id="PF06969">
    <property type="entry name" value="HemN_C"/>
    <property type="match status" value="1"/>
</dbReference>
<keyword evidence="5 15" id="KW-0004">4Fe-4S</keyword>
<evidence type="ECO:0000256" key="7">
    <source>
        <dbReference type="ARBA" id="ARBA00022691"/>
    </source>
</evidence>
<keyword evidence="11 15" id="KW-0411">Iron-sulfur</keyword>
<feature type="binding site" evidence="16">
    <location>
        <position position="179"/>
    </location>
    <ligand>
        <name>S-adenosyl-L-methionine</name>
        <dbReference type="ChEBI" id="CHEBI:59789"/>
        <label>2</label>
    </ligand>
</feature>
<dbReference type="SFLD" id="SFLDS00029">
    <property type="entry name" value="Radical_SAM"/>
    <property type="match status" value="1"/>
</dbReference>
<dbReference type="GO" id="GO:0006782">
    <property type="term" value="P:protoporphyrinogen IX biosynthetic process"/>
    <property type="evidence" value="ECO:0007669"/>
    <property type="project" value="UniProtKB-UniPathway"/>
</dbReference>
<feature type="binding site" evidence="17">
    <location>
        <position position="76"/>
    </location>
    <ligand>
        <name>[4Fe-4S] cluster</name>
        <dbReference type="ChEBI" id="CHEBI:49883"/>
        <note>4Fe-4S-S-AdoMet</note>
    </ligand>
</feature>
<dbReference type="EMBL" id="AP018933">
    <property type="protein sequence ID" value="BBG29926.1"/>
    <property type="molecule type" value="Genomic_DNA"/>
</dbReference>
<dbReference type="GO" id="GO:0005737">
    <property type="term" value="C:cytoplasm"/>
    <property type="evidence" value="ECO:0007669"/>
    <property type="project" value="UniProtKB-SubCell"/>
</dbReference>
<dbReference type="InterPro" id="IPR034505">
    <property type="entry name" value="Coproporphyrinogen-III_oxidase"/>
</dbReference>
<evidence type="ECO:0000256" key="5">
    <source>
        <dbReference type="ARBA" id="ARBA00022485"/>
    </source>
</evidence>
<keyword evidence="10 15" id="KW-0408">Iron</keyword>
<proteinExistence type="inferred from homology"/>
<dbReference type="GO" id="GO:0051989">
    <property type="term" value="F:coproporphyrinogen dehydrogenase activity"/>
    <property type="evidence" value="ECO:0007669"/>
    <property type="project" value="UniProtKB-EC"/>
</dbReference>
<comment type="catalytic activity">
    <reaction evidence="14 15">
        <text>coproporphyrinogen III + 2 S-adenosyl-L-methionine = protoporphyrinogen IX + 2 5'-deoxyadenosine + 2 L-methionine + 2 CO2</text>
        <dbReference type="Rhea" id="RHEA:15425"/>
        <dbReference type="ChEBI" id="CHEBI:16526"/>
        <dbReference type="ChEBI" id="CHEBI:17319"/>
        <dbReference type="ChEBI" id="CHEBI:57307"/>
        <dbReference type="ChEBI" id="CHEBI:57309"/>
        <dbReference type="ChEBI" id="CHEBI:57844"/>
        <dbReference type="ChEBI" id="CHEBI:59789"/>
        <dbReference type="EC" id="1.3.98.3"/>
    </reaction>
</comment>
<dbReference type="OrthoDB" id="9808022at2"/>
<evidence type="ECO:0000256" key="1">
    <source>
        <dbReference type="ARBA" id="ARBA00004496"/>
    </source>
</evidence>
<dbReference type="EC" id="1.3.98.3" evidence="15"/>
<dbReference type="Gene3D" id="3.80.30.20">
    <property type="entry name" value="tm_1862 like domain"/>
    <property type="match status" value="1"/>
</dbReference>
<sequence length="463" mass="52681">MSSSATPTAALTVEWDPELIHRYDNAGPRYTSYPTALEFHEGFEDDDLEEAIEEGRGRPLSLYVHIPFCHTLCWYCGCNKMVTRQLDIVDDYLDTLEQEVITRGAQFAGREVVQLHFGGGTPSFLSLDQRRRVLAFLHKAFQFAPDAEISIEVDPRRIEPTLIDELHEEGFNRLSIGVQDFNSEVQKAIHREQDDELIFGLRERARALGFRSFSIDLIYGLPLQTAERFAYTLERTLALAPDRISLFSYAHLPDHFPSQRLIHTEDMPKAEEKLELLQMAIARLTEGGFDFIGMDHFARPDDELAVAQRNGHLHRNFQGYTPRGDTDVLGLGVSAISSFHTAYAQNVKDVATYQDTVNTLGHALWRGVMLTPDDIMRRDIINTLMCQFRLDIPAIEQRYGIDFCRDMADDMALMAPLAADGLVDVSRDAITITPRGRLLVRTVAACFDVYLRRDKHQHYSKVI</sequence>
<dbReference type="Pfam" id="PF04055">
    <property type="entry name" value="Radical_SAM"/>
    <property type="match status" value="1"/>
</dbReference>
<dbReference type="FunFam" id="1.10.10.920:FF:000001">
    <property type="entry name" value="Coproporphyrinogen-III oxidase"/>
    <property type="match status" value="1"/>
</dbReference>
<dbReference type="CDD" id="cd01335">
    <property type="entry name" value="Radical_SAM"/>
    <property type="match status" value="1"/>
</dbReference>
<dbReference type="InterPro" id="IPR006638">
    <property type="entry name" value="Elp3/MiaA/NifB-like_rSAM"/>
</dbReference>
<evidence type="ECO:0000256" key="17">
    <source>
        <dbReference type="PIRSR" id="PIRSR000167-2"/>
    </source>
</evidence>
<evidence type="ECO:0000256" key="14">
    <source>
        <dbReference type="ARBA" id="ARBA00048321"/>
    </source>
</evidence>
<dbReference type="SUPFAM" id="SSF102114">
    <property type="entry name" value="Radical SAM enzymes"/>
    <property type="match status" value="1"/>
</dbReference>
<keyword evidence="12 15" id="KW-0627">Porphyrin biosynthesis</keyword>
<dbReference type="AlphaFoldDB" id="A0A348HE74"/>
<feature type="binding site" evidence="17">
    <location>
        <position position="69"/>
    </location>
    <ligand>
        <name>[4Fe-4S] cluster</name>
        <dbReference type="ChEBI" id="CHEBI:49883"/>
        <note>4Fe-4S-S-AdoMet</note>
    </ligand>
</feature>
<dbReference type="GO" id="GO:0051539">
    <property type="term" value="F:4 iron, 4 sulfur cluster binding"/>
    <property type="evidence" value="ECO:0007669"/>
    <property type="project" value="UniProtKB-KW"/>
</dbReference>
<dbReference type="UniPathway" id="UPA00251">
    <property type="reaction ID" value="UER00323"/>
</dbReference>
<keyword evidence="9 15" id="KW-0560">Oxidoreductase</keyword>
<reference evidence="19 20" key="1">
    <citation type="submission" date="2018-09" db="EMBL/GenBank/DDBJ databases">
        <title>Zymobacter palmae IAM14233 (=T109) whole genome analysis.</title>
        <authorList>
            <person name="Yanase H."/>
        </authorList>
    </citation>
    <scope>NUCLEOTIDE SEQUENCE [LARGE SCALE GENOMIC DNA]</scope>
    <source>
        <strain evidence="19 20">IAM14233</strain>
    </source>
</reference>
<dbReference type="Gene3D" id="1.10.10.920">
    <property type="match status" value="1"/>
</dbReference>
<feature type="binding site" evidence="16">
    <location>
        <position position="250"/>
    </location>
    <ligand>
        <name>S-adenosyl-L-methionine</name>
        <dbReference type="ChEBI" id="CHEBI:59789"/>
        <label>2</label>
    </ligand>
</feature>
<feature type="binding site" evidence="16">
    <location>
        <position position="63"/>
    </location>
    <ligand>
        <name>S-adenosyl-L-methionine</name>
        <dbReference type="ChEBI" id="CHEBI:59789"/>
        <label>1</label>
    </ligand>
</feature>
<keyword evidence="6 15" id="KW-0963">Cytoplasm</keyword>
<evidence type="ECO:0000256" key="13">
    <source>
        <dbReference type="ARBA" id="ARBA00024295"/>
    </source>
</evidence>
<evidence type="ECO:0000256" key="3">
    <source>
        <dbReference type="ARBA" id="ARBA00005493"/>
    </source>
</evidence>
<evidence type="ECO:0000313" key="20">
    <source>
        <dbReference type="Proteomes" id="UP000267342"/>
    </source>
</evidence>
<feature type="binding site" evidence="16">
    <location>
        <position position="336"/>
    </location>
    <ligand>
        <name>S-adenosyl-L-methionine</name>
        <dbReference type="ChEBI" id="CHEBI:59789"/>
        <label>1</label>
    </ligand>
</feature>
<evidence type="ECO:0000256" key="9">
    <source>
        <dbReference type="ARBA" id="ARBA00023002"/>
    </source>
</evidence>
<keyword evidence="7 15" id="KW-0949">S-adenosyl-L-methionine</keyword>
<dbReference type="NCBIfam" id="TIGR00538">
    <property type="entry name" value="hemN"/>
    <property type="match status" value="1"/>
</dbReference>
<dbReference type="PANTHER" id="PTHR13932:SF6">
    <property type="entry name" value="OXYGEN-INDEPENDENT COPROPORPHYRINOGEN III OXIDASE"/>
    <property type="match status" value="1"/>
</dbReference>
<evidence type="ECO:0000256" key="11">
    <source>
        <dbReference type="ARBA" id="ARBA00023014"/>
    </source>
</evidence>
<dbReference type="GO" id="GO:0004109">
    <property type="term" value="F:coproporphyrinogen oxidase activity"/>
    <property type="evidence" value="ECO:0007669"/>
    <property type="project" value="InterPro"/>
</dbReference>
<evidence type="ECO:0000259" key="18">
    <source>
        <dbReference type="PROSITE" id="PS51918"/>
    </source>
</evidence>
<evidence type="ECO:0000256" key="8">
    <source>
        <dbReference type="ARBA" id="ARBA00022723"/>
    </source>
</evidence>
<dbReference type="GO" id="GO:0046872">
    <property type="term" value="F:metal ion binding"/>
    <property type="evidence" value="ECO:0007669"/>
    <property type="project" value="UniProtKB-KW"/>
</dbReference>
<feature type="binding site" evidence="16">
    <location>
        <begin position="120"/>
        <end position="121"/>
    </location>
    <ligand>
        <name>S-adenosyl-L-methionine</name>
        <dbReference type="ChEBI" id="CHEBI:59789"/>
        <label>2</label>
    </ligand>
</feature>
<feature type="domain" description="Radical SAM core" evidence="18">
    <location>
        <begin position="54"/>
        <end position="286"/>
    </location>
</feature>